<name>A0AA88PU66_9TELE</name>
<dbReference type="AlphaFoldDB" id="A0AA88PU66"/>
<keyword evidence="2" id="KW-1185">Reference proteome</keyword>
<dbReference type="EMBL" id="JAUYZG010000009">
    <property type="protein sequence ID" value="KAK2899203.1"/>
    <property type="molecule type" value="Genomic_DNA"/>
</dbReference>
<protein>
    <submittedName>
        <fullName evidence="1">Uncharacterized protein</fullName>
    </submittedName>
</protein>
<gene>
    <name evidence="1" type="ORF">Q8A67_010621</name>
</gene>
<proteinExistence type="predicted"/>
<evidence type="ECO:0000313" key="2">
    <source>
        <dbReference type="Proteomes" id="UP001187343"/>
    </source>
</evidence>
<sequence>MWEEKLKKKLNPESFMALTFQRKRPQSLSRASSVSSFIRNSWFLLPRGRSRLCWWSERRHKPLRRWQRNAALPPGTRVSSGTLIKVLAHIQMLKSVAPSGSSMQAFGTQSRSRSGGVYDGCVLLTGDTRSDALERMCRVEVDIVAAEG</sequence>
<accession>A0AA88PU66</accession>
<dbReference type="Proteomes" id="UP001187343">
    <property type="component" value="Unassembled WGS sequence"/>
</dbReference>
<evidence type="ECO:0000313" key="1">
    <source>
        <dbReference type="EMBL" id="KAK2899203.1"/>
    </source>
</evidence>
<reference evidence="1" key="1">
    <citation type="submission" date="2023-08" db="EMBL/GenBank/DDBJ databases">
        <title>Chromosome-level Genome Assembly of mud carp (Cirrhinus molitorella).</title>
        <authorList>
            <person name="Liu H."/>
        </authorList>
    </citation>
    <scope>NUCLEOTIDE SEQUENCE</scope>
    <source>
        <strain evidence="1">Prfri</strain>
        <tissue evidence="1">Muscle</tissue>
    </source>
</reference>
<comment type="caution">
    <text evidence="1">The sequence shown here is derived from an EMBL/GenBank/DDBJ whole genome shotgun (WGS) entry which is preliminary data.</text>
</comment>
<organism evidence="1 2">
    <name type="scientific">Cirrhinus molitorella</name>
    <name type="common">mud carp</name>
    <dbReference type="NCBI Taxonomy" id="172907"/>
    <lineage>
        <taxon>Eukaryota</taxon>
        <taxon>Metazoa</taxon>
        <taxon>Chordata</taxon>
        <taxon>Craniata</taxon>
        <taxon>Vertebrata</taxon>
        <taxon>Euteleostomi</taxon>
        <taxon>Actinopterygii</taxon>
        <taxon>Neopterygii</taxon>
        <taxon>Teleostei</taxon>
        <taxon>Ostariophysi</taxon>
        <taxon>Cypriniformes</taxon>
        <taxon>Cyprinidae</taxon>
        <taxon>Labeoninae</taxon>
        <taxon>Labeonini</taxon>
        <taxon>Cirrhinus</taxon>
    </lineage>
</organism>